<dbReference type="OrthoDB" id="5986258at2"/>
<dbReference type="AlphaFoldDB" id="A0A921TGZ7"/>
<dbReference type="EMBL" id="PDWK01000003">
    <property type="protein sequence ID" value="KAF1690713.1"/>
    <property type="molecule type" value="Genomic_DNA"/>
</dbReference>
<sequence>MVDIERERDYWRQHYQDLPRARAMRSFARYWQVLSAAYDVFLNHPRADAEEGLHLFLQREGVRASPLTETEARDVFGRVWSRIQGTPAP</sequence>
<reference evidence="1" key="1">
    <citation type="submission" date="2017-10" db="EMBL/GenBank/DDBJ databases">
        <title>Whole genome sequencing of members of genus Pseudoxanthomonas.</title>
        <authorList>
            <person name="Kumar S."/>
            <person name="Bansal K."/>
            <person name="Kaur A."/>
            <person name="Patil P."/>
            <person name="Sharma S."/>
            <person name="Patil P.B."/>
        </authorList>
    </citation>
    <scope>NUCLEOTIDE SEQUENCE</scope>
    <source>
        <strain evidence="1">DSM 22914</strain>
    </source>
</reference>
<keyword evidence="2" id="KW-1185">Reference proteome</keyword>
<accession>A0A921TGZ7</accession>
<evidence type="ECO:0000313" key="1">
    <source>
        <dbReference type="EMBL" id="KAF1690713.1"/>
    </source>
</evidence>
<protein>
    <submittedName>
        <fullName evidence="1">Uncharacterized protein</fullName>
    </submittedName>
</protein>
<gene>
    <name evidence="1" type="ORF">CR938_01385</name>
</gene>
<proteinExistence type="predicted"/>
<name>A0A921TGZ7_9GAMM</name>
<dbReference type="Proteomes" id="UP000717981">
    <property type="component" value="Unassembled WGS sequence"/>
</dbReference>
<evidence type="ECO:0000313" key="2">
    <source>
        <dbReference type="Proteomes" id="UP000717981"/>
    </source>
</evidence>
<organism evidence="1 2">
    <name type="scientific">Pseudoxanthomonas taiwanensis</name>
    <dbReference type="NCBI Taxonomy" id="176598"/>
    <lineage>
        <taxon>Bacteria</taxon>
        <taxon>Pseudomonadati</taxon>
        <taxon>Pseudomonadota</taxon>
        <taxon>Gammaproteobacteria</taxon>
        <taxon>Lysobacterales</taxon>
        <taxon>Lysobacteraceae</taxon>
        <taxon>Pseudoxanthomonas</taxon>
    </lineage>
</organism>
<comment type="caution">
    <text evidence="1">The sequence shown here is derived from an EMBL/GenBank/DDBJ whole genome shotgun (WGS) entry which is preliminary data.</text>
</comment>